<dbReference type="InterPro" id="IPR000048">
    <property type="entry name" value="IQ_motif_EF-hand-BS"/>
</dbReference>
<accession>A0A4Y6GS15</accession>
<protein>
    <submittedName>
        <fullName evidence="2">Uncharacterized protein</fullName>
    </submittedName>
</protein>
<feature type="region of interest" description="Disordered" evidence="1">
    <location>
        <begin position="102"/>
        <end position="127"/>
    </location>
</feature>
<keyword evidence="3" id="KW-1185">Reference proteome</keyword>
<dbReference type="EMBL" id="MH918795">
    <property type="protein sequence ID" value="QDF45904.1"/>
    <property type="molecule type" value="Genomic_DNA"/>
</dbReference>
<evidence type="ECO:0000313" key="2">
    <source>
        <dbReference type="EMBL" id="QDF45904.1"/>
    </source>
</evidence>
<evidence type="ECO:0000313" key="3">
    <source>
        <dbReference type="Proteomes" id="UP000317856"/>
    </source>
</evidence>
<dbReference type="PROSITE" id="PS50096">
    <property type="entry name" value="IQ"/>
    <property type="match status" value="1"/>
</dbReference>
<dbReference type="CDD" id="cd23767">
    <property type="entry name" value="IQCD"/>
    <property type="match status" value="1"/>
</dbReference>
<dbReference type="Pfam" id="PF00612">
    <property type="entry name" value="IQ"/>
    <property type="match status" value="1"/>
</dbReference>
<dbReference type="SMART" id="SM00015">
    <property type="entry name" value="IQ"/>
    <property type="match status" value="1"/>
</dbReference>
<name>A0A4Y6GS15_9VIRU</name>
<evidence type="ECO:0000256" key="1">
    <source>
        <dbReference type="SAM" id="MobiDB-lite"/>
    </source>
</evidence>
<reference evidence="2" key="1">
    <citation type="journal article" date="2019" name="Front. Microbiol.">
        <title>Genome and Environmental Activity of a Chrysochromulina parva Virus and Its Virophages.</title>
        <authorList>
            <person name="Stough J.M.A."/>
            <person name="Yutin N."/>
            <person name="Chaban Y.V."/>
            <person name="Moniruzzaman M."/>
            <person name="Gann E.R."/>
            <person name="Pound H.L."/>
            <person name="Steffen M.M."/>
            <person name="Black J.N."/>
            <person name="Koonin E.V."/>
            <person name="Wilhelm S.W."/>
            <person name="Short S.M."/>
        </authorList>
    </citation>
    <scope>NUCLEOTIDE SEQUENCE [LARGE SCALE GENOMIC DNA]</scope>
    <source>
        <strain evidence="2">BQ2</strain>
    </source>
</reference>
<dbReference type="Gene3D" id="1.20.5.190">
    <property type="match status" value="1"/>
</dbReference>
<sequence>MPSPRSLSNKSKKNRNAIKIQAVFRGRKTRRKLQKAKIKDEAARLFGKVNKSKVKQAIIDMGRDVDKERMEYMTWELFTDLEKDDPEKYAWWIEKAKQNLLKPNKTNANKKENETSKQKVNYKRCPNGTRRNKITGLCEKIN</sequence>
<dbReference type="Proteomes" id="UP000317856">
    <property type="component" value="Segment"/>
</dbReference>
<proteinExistence type="predicted"/>
<organism evidence="2">
    <name type="scientific">Chrysochromulina parva virus BQ2</name>
    <dbReference type="NCBI Taxonomy" id="3070831"/>
    <lineage>
        <taxon>Viruses</taxon>
        <taxon>Varidnaviria</taxon>
        <taxon>Bamfordvirae</taxon>
        <taxon>Nucleocytoviricota</taxon>
        <taxon>Megaviricetes</taxon>
        <taxon>Imitervirales</taxon>
        <taxon>Mesomimiviridae</taxon>
        <taxon>Tethysvirus</taxon>
        <taxon>Tethysvirus ontarioense</taxon>
    </lineage>
</organism>